<dbReference type="Gene3D" id="1.10.287.70">
    <property type="match status" value="1"/>
</dbReference>
<feature type="transmembrane region" description="Helical" evidence="1">
    <location>
        <begin position="459"/>
        <end position="477"/>
    </location>
</feature>
<reference evidence="2 3" key="1">
    <citation type="submission" date="2024-08" db="EMBL/GenBank/DDBJ databases">
        <authorList>
            <person name="Cucini C."/>
            <person name="Frati F."/>
        </authorList>
    </citation>
    <scope>NUCLEOTIDE SEQUENCE [LARGE SCALE GENOMIC DNA]</scope>
</reference>
<evidence type="ECO:0000313" key="2">
    <source>
        <dbReference type="EMBL" id="CAL8126136.1"/>
    </source>
</evidence>
<keyword evidence="1" id="KW-0472">Membrane</keyword>
<accession>A0ABP1RCF5</accession>
<comment type="caution">
    <text evidence="2">The sequence shown here is derived from an EMBL/GenBank/DDBJ whole genome shotgun (WGS) entry which is preliminary data.</text>
</comment>
<name>A0ABP1RCF5_9HEXA</name>
<gene>
    <name evidence="2" type="ORF">ODALV1_LOCUS21283</name>
</gene>
<feature type="transmembrane region" description="Helical" evidence="1">
    <location>
        <begin position="427"/>
        <end position="447"/>
    </location>
</feature>
<protein>
    <submittedName>
        <fullName evidence="2">Uncharacterized protein</fullName>
    </submittedName>
</protein>
<sequence length="737" mass="84863">MFHQEILPILYFIIAILNGIPKTVKGHRMFILQRFNWLKDFGNCYNFILALDGVQYVPTNPQQKFDTLVPYVYYRNLKTSIPYRFQRWTTCQTLSIVLNLDYYMSIKNTSNEVRNAFNVLGFYGANACLPFGHLCSVVQHNLFEAPLKSSSIHQRPLGMYPLQILFILPDSTANSKFTELAFDPKFKTNPFFQTHYRITFPVQERTEVSDNALYAILVEESACLEITFMCKYCNTSGKSYPHDVYPFTDFKSECSSTDFQNIMSNLYFDATGNGKKLIYYRYMYLASSQIFPEIIDLQTIRGIQNAKSISEIWSKTPRPTIDQIIASILLEDVNVIDNFTARPNEDRSILAIGSDPHLNVSFGILKMSSNSFNFITCDEMKSIDLLVLLRSFKLAVWLFLLASILLTLLFMRVSISIISRFFESDETNTFCPCSVILYITALLLSTVVDTKEVSAKKNLRGFFISWLITTIVISNAYRGDIYAKTTAPAKTFKLETFHQLAGFQLFSKQNCEQKWSNNSYNFFGCTEFGSRVSTLLFRSLGLNNYLYLFTITSNWSSSFRDPKVLETIEFTSKQDEETTHLLFQTNHAPPQINTSIVHDLIGKCKKTAYIGKQMEIKKMVHAFHIEGKTFMYSGKARFLEMSSVWYAQESGGYYMKERMSYLEESGIYNFWSGWMDKLLDEEGIGSIVARKISLTSNIIVIFFVMLAAHAFSTSSFLMEMLVYRYSNHRSQKTIITD</sequence>
<keyword evidence="1" id="KW-0812">Transmembrane</keyword>
<organism evidence="2 3">
    <name type="scientific">Orchesella dallaii</name>
    <dbReference type="NCBI Taxonomy" id="48710"/>
    <lineage>
        <taxon>Eukaryota</taxon>
        <taxon>Metazoa</taxon>
        <taxon>Ecdysozoa</taxon>
        <taxon>Arthropoda</taxon>
        <taxon>Hexapoda</taxon>
        <taxon>Collembola</taxon>
        <taxon>Entomobryomorpha</taxon>
        <taxon>Entomobryoidea</taxon>
        <taxon>Orchesellidae</taxon>
        <taxon>Orchesellinae</taxon>
        <taxon>Orchesella</taxon>
    </lineage>
</organism>
<dbReference type="Proteomes" id="UP001642540">
    <property type="component" value="Unassembled WGS sequence"/>
</dbReference>
<dbReference type="EMBL" id="CAXLJM020000071">
    <property type="protein sequence ID" value="CAL8126136.1"/>
    <property type="molecule type" value="Genomic_DNA"/>
</dbReference>
<proteinExistence type="predicted"/>
<keyword evidence="3" id="KW-1185">Reference proteome</keyword>
<feature type="transmembrane region" description="Helical" evidence="1">
    <location>
        <begin position="394"/>
        <end position="415"/>
    </location>
</feature>
<evidence type="ECO:0000256" key="1">
    <source>
        <dbReference type="SAM" id="Phobius"/>
    </source>
</evidence>
<evidence type="ECO:0000313" key="3">
    <source>
        <dbReference type="Proteomes" id="UP001642540"/>
    </source>
</evidence>
<feature type="transmembrane region" description="Helical" evidence="1">
    <location>
        <begin position="698"/>
        <end position="722"/>
    </location>
</feature>
<keyword evidence="1" id="KW-1133">Transmembrane helix</keyword>